<organism evidence="1 2">
    <name type="scientific">Sporomusa malonica</name>
    <dbReference type="NCBI Taxonomy" id="112901"/>
    <lineage>
        <taxon>Bacteria</taxon>
        <taxon>Bacillati</taxon>
        <taxon>Bacillota</taxon>
        <taxon>Negativicutes</taxon>
        <taxon>Selenomonadales</taxon>
        <taxon>Sporomusaceae</taxon>
        <taxon>Sporomusa</taxon>
    </lineage>
</organism>
<name>A0A1W1YU39_9FIRM</name>
<proteinExistence type="predicted"/>
<dbReference type="RefSeq" id="WP_084574106.1">
    <property type="nucleotide sequence ID" value="NZ_CP155572.1"/>
</dbReference>
<accession>A0A1W1YU39</accession>
<dbReference type="OrthoDB" id="1683804at2"/>
<evidence type="ECO:0000313" key="2">
    <source>
        <dbReference type="Proteomes" id="UP000192738"/>
    </source>
</evidence>
<dbReference type="STRING" id="112901.SAMN04488500_102200"/>
<dbReference type="Proteomes" id="UP000192738">
    <property type="component" value="Unassembled WGS sequence"/>
</dbReference>
<sequence length="196" mass="21013">MSQSLPAYTRIAAILPCYSAVGDSTTIISADGSTTTLTSRVRAVIHRLARSRAIDLTALRANTRAATERKNLEPLPLAPGLVLVPVKVRQPRVAGDTTTGYVNFHTVTAVCVSKNKPYQATITLSGKTEIPILWTAATVNRQLALARLAASTALTSQPLAANAFHETFPGYAPDLLTLAVKLVDVFNEILTMKQNM</sequence>
<reference evidence="1 2" key="1">
    <citation type="submission" date="2017-04" db="EMBL/GenBank/DDBJ databases">
        <authorList>
            <person name="Afonso C.L."/>
            <person name="Miller P.J."/>
            <person name="Scott M.A."/>
            <person name="Spackman E."/>
            <person name="Goraichik I."/>
            <person name="Dimitrov K.M."/>
            <person name="Suarez D.L."/>
            <person name="Swayne D.E."/>
        </authorList>
    </citation>
    <scope>NUCLEOTIDE SEQUENCE [LARGE SCALE GENOMIC DNA]</scope>
    <source>
        <strain evidence="1 2">DSM 5090</strain>
    </source>
</reference>
<protein>
    <recommendedName>
        <fullName evidence="3">ComK protein</fullName>
    </recommendedName>
</protein>
<dbReference type="EMBL" id="FWXI01000002">
    <property type="protein sequence ID" value="SMC39659.1"/>
    <property type="molecule type" value="Genomic_DNA"/>
</dbReference>
<dbReference type="AlphaFoldDB" id="A0A1W1YU39"/>
<keyword evidence="2" id="KW-1185">Reference proteome</keyword>
<gene>
    <name evidence="1" type="ORF">SAMN04488500_102200</name>
</gene>
<evidence type="ECO:0008006" key="3">
    <source>
        <dbReference type="Google" id="ProtNLM"/>
    </source>
</evidence>
<evidence type="ECO:0000313" key="1">
    <source>
        <dbReference type="EMBL" id="SMC39659.1"/>
    </source>
</evidence>